<evidence type="ECO:0000256" key="1">
    <source>
        <dbReference type="ARBA" id="ARBA00022801"/>
    </source>
</evidence>
<organism evidence="3 4">
    <name type="scientific">Nocardioides panacihumi</name>
    <dbReference type="NCBI Taxonomy" id="400774"/>
    <lineage>
        <taxon>Bacteria</taxon>
        <taxon>Bacillati</taxon>
        <taxon>Actinomycetota</taxon>
        <taxon>Actinomycetes</taxon>
        <taxon>Propionibacteriales</taxon>
        <taxon>Nocardioidaceae</taxon>
        <taxon>Nocardioides</taxon>
    </lineage>
</organism>
<keyword evidence="1 3" id="KW-0378">Hydrolase</keyword>
<name>A0ABP5CRM8_9ACTN</name>
<protein>
    <submittedName>
        <fullName evidence="3">Alpha/beta fold hydrolase</fullName>
    </submittedName>
</protein>
<dbReference type="Proteomes" id="UP001500571">
    <property type="component" value="Unassembled WGS sequence"/>
</dbReference>
<dbReference type="InterPro" id="IPR029058">
    <property type="entry name" value="AB_hydrolase_fold"/>
</dbReference>
<dbReference type="InterPro" id="IPR000073">
    <property type="entry name" value="AB_hydrolase_1"/>
</dbReference>
<dbReference type="Pfam" id="PF00561">
    <property type="entry name" value="Abhydrolase_1"/>
    <property type="match status" value="1"/>
</dbReference>
<dbReference type="GO" id="GO:0016787">
    <property type="term" value="F:hydrolase activity"/>
    <property type="evidence" value="ECO:0007669"/>
    <property type="project" value="UniProtKB-KW"/>
</dbReference>
<evidence type="ECO:0000259" key="2">
    <source>
        <dbReference type="Pfam" id="PF00561"/>
    </source>
</evidence>
<dbReference type="EMBL" id="BAAAPB010000003">
    <property type="protein sequence ID" value="GAA1967818.1"/>
    <property type="molecule type" value="Genomic_DNA"/>
</dbReference>
<dbReference type="Gene3D" id="3.40.50.1820">
    <property type="entry name" value="alpha/beta hydrolase"/>
    <property type="match status" value="1"/>
</dbReference>
<gene>
    <name evidence="3" type="ORF">GCM10009798_30230</name>
</gene>
<evidence type="ECO:0000313" key="4">
    <source>
        <dbReference type="Proteomes" id="UP001500571"/>
    </source>
</evidence>
<accession>A0ABP5CRM8</accession>
<feature type="domain" description="AB hydrolase-1" evidence="2">
    <location>
        <begin position="15"/>
        <end position="254"/>
    </location>
</feature>
<reference evidence="4" key="1">
    <citation type="journal article" date="2019" name="Int. J. Syst. Evol. Microbiol.">
        <title>The Global Catalogue of Microorganisms (GCM) 10K type strain sequencing project: providing services to taxonomists for standard genome sequencing and annotation.</title>
        <authorList>
            <consortium name="The Broad Institute Genomics Platform"/>
            <consortium name="The Broad Institute Genome Sequencing Center for Infectious Disease"/>
            <person name="Wu L."/>
            <person name="Ma J."/>
        </authorList>
    </citation>
    <scope>NUCLEOTIDE SEQUENCE [LARGE SCALE GENOMIC DNA]</scope>
    <source>
        <strain evidence="4">JCM 15309</strain>
    </source>
</reference>
<dbReference type="PANTHER" id="PTHR46118">
    <property type="entry name" value="PROTEIN ABHD11"/>
    <property type="match status" value="1"/>
</dbReference>
<sequence length="267" mass="29165">MSDLHVLRLGETGSPVVFLHGLFGQGRNWMTVAKAIADRHRVTLVDLPNHGRSAWTEHIDYVEMAGQVAAVMEADGPATVVGHSMGGKVAMVLALTRPDLVERLVVADMSPVDYSDEAEATGGVLGYARILLGLDLGGVERREDADRLLAEEVPNTTIRSFLLQNLRRDTGRGPDTWRWAANLEAIVRDGATLAGWPEAALAGRPAYAGKVLWLAGDQSGYVQPAYDDAMRRWFPSYRKVTIKGAGHWLHSEKPDVFVAALKRFLGD</sequence>
<dbReference type="PANTHER" id="PTHR46118:SF4">
    <property type="entry name" value="PROTEIN ABHD11"/>
    <property type="match status" value="1"/>
</dbReference>
<keyword evidence="4" id="KW-1185">Reference proteome</keyword>
<comment type="caution">
    <text evidence="3">The sequence shown here is derived from an EMBL/GenBank/DDBJ whole genome shotgun (WGS) entry which is preliminary data.</text>
</comment>
<dbReference type="PRINTS" id="PR00111">
    <property type="entry name" value="ABHYDROLASE"/>
</dbReference>
<dbReference type="RefSeq" id="WP_344046146.1">
    <property type="nucleotide sequence ID" value="NZ_BAAAPB010000003.1"/>
</dbReference>
<evidence type="ECO:0000313" key="3">
    <source>
        <dbReference type="EMBL" id="GAA1967818.1"/>
    </source>
</evidence>
<proteinExistence type="predicted"/>
<dbReference type="SUPFAM" id="SSF53474">
    <property type="entry name" value="alpha/beta-Hydrolases"/>
    <property type="match status" value="1"/>
</dbReference>